<evidence type="ECO:0000313" key="1">
    <source>
        <dbReference type="EMBL" id="TKR59829.1"/>
    </source>
</evidence>
<dbReference type="EMBL" id="AZBU02000012">
    <property type="protein sequence ID" value="TKR59829.1"/>
    <property type="molecule type" value="Genomic_DNA"/>
</dbReference>
<reference evidence="1 2" key="1">
    <citation type="journal article" date="2015" name="Genome Biol.">
        <title>Comparative genomics of Steinernema reveals deeply conserved gene regulatory networks.</title>
        <authorList>
            <person name="Dillman A.R."/>
            <person name="Macchietto M."/>
            <person name="Porter C.F."/>
            <person name="Rogers A."/>
            <person name="Williams B."/>
            <person name="Antoshechkin I."/>
            <person name="Lee M.M."/>
            <person name="Goodwin Z."/>
            <person name="Lu X."/>
            <person name="Lewis E.E."/>
            <person name="Goodrich-Blair H."/>
            <person name="Stock S.P."/>
            <person name="Adams B.J."/>
            <person name="Sternberg P.W."/>
            <person name="Mortazavi A."/>
        </authorList>
    </citation>
    <scope>NUCLEOTIDE SEQUENCE [LARGE SCALE GENOMIC DNA]</scope>
    <source>
        <strain evidence="1 2">ALL</strain>
    </source>
</reference>
<keyword evidence="2" id="KW-1185">Reference proteome</keyword>
<organism evidence="1 2">
    <name type="scientific">Steinernema carpocapsae</name>
    <name type="common">Entomopathogenic nematode</name>
    <dbReference type="NCBI Taxonomy" id="34508"/>
    <lineage>
        <taxon>Eukaryota</taxon>
        <taxon>Metazoa</taxon>
        <taxon>Ecdysozoa</taxon>
        <taxon>Nematoda</taxon>
        <taxon>Chromadorea</taxon>
        <taxon>Rhabditida</taxon>
        <taxon>Tylenchina</taxon>
        <taxon>Panagrolaimomorpha</taxon>
        <taxon>Strongyloidoidea</taxon>
        <taxon>Steinernematidae</taxon>
        <taxon>Steinernema</taxon>
    </lineage>
</organism>
<comment type="caution">
    <text evidence="1">The sequence shown here is derived from an EMBL/GenBank/DDBJ whole genome shotgun (WGS) entry which is preliminary data.</text>
</comment>
<dbReference type="Proteomes" id="UP000298663">
    <property type="component" value="Unassembled WGS sequence"/>
</dbReference>
<proteinExistence type="predicted"/>
<accession>A0A4U5LUN7</accession>
<evidence type="ECO:0000313" key="2">
    <source>
        <dbReference type="Proteomes" id="UP000298663"/>
    </source>
</evidence>
<name>A0A4U5LUN7_STECR</name>
<protein>
    <submittedName>
        <fullName evidence="1">Uncharacterized protein</fullName>
    </submittedName>
</protein>
<sequence>MIESFAIQTTLSHKLEGSSLNDSILIKFLKLSYSFSLVEYASDSIKGAKFLNLMKERNLRSPGQIAVVCKEMMHRHLVRSEMNSDFLHRLSIEDADCGSKTGSLWALDLFFQSKATPTRLHFDNEKELGRH</sequence>
<gene>
    <name evidence="1" type="ORF">L596_029445</name>
</gene>
<dbReference type="AlphaFoldDB" id="A0A4U5LUN7"/>
<reference evidence="1 2" key="2">
    <citation type="journal article" date="2019" name="G3 (Bethesda)">
        <title>Hybrid Assembly of the Genome of the Entomopathogenic Nematode Steinernema carpocapsae Identifies the X-Chromosome.</title>
        <authorList>
            <person name="Serra L."/>
            <person name="Macchietto M."/>
            <person name="Macias-Munoz A."/>
            <person name="McGill C.J."/>
            <person name="Rodriguez I.M."/>
            <person name="Rodriguez B."/>
            <person name="Murad R."/>
            <person name="Mortazavi A."/>
        </authorList>
    </citation>
    <scope>NUCLEOTIDE SEQUENCE [LARGE SCALE GENOMIC DNA]</scope>
    <source>
        <strain evidence="1 2">ALL</strain>
    </source>
</reference>